<dbReference type="AlphaFoldDB" id="A0AAV5I030"/>
<dbReference type="PANTHER" id="PTHR15336">
    <property type="entry name" value="UBIQUINOL-CYTOCHROME C REDUCTASE COMPLEX 7.8 KDA PROTEIN"/>
    <property type="match status" value="1"/>
</dbReference>
<evidence type="ECO:0000313" key="14">
    <source>
        <dbReference type="Proteomes" id="UP001054252"/>
    </source>
</evidence>
<dbReference type="InterPro" id="IPR003422">
    <property type="entry name" value="Cyt_b-c1_6"/>
</dbReference>
<keyword evidence="8" id="KW-0472">Membrane</keyword>
<evidence type="ECO:0000256" key="5">
    <source>
        <dbReference type="ARBA" id="ARBA00022792"/>
    </source>
</evidence>
<dbReference type="InterPro" id="IPR036811">
    <property type="entry name" value="Ubol_cytC_Rdtase_hinge_dom_sf"/>
</dbReference>
<evidence type="ECO:0000313" key="13">
    <source>
        <dbReference type="EMBL" id="GKU90655.1"/>
    </source>
</evidence>
<keyword evidence="9" id="KW-1015">Disulfide bond</keyword>
<keyword evidence="14" id="KW-1185">Reference proteome</keyword>
<proteinExistence type="inferred from homology"/>
<evidence type="ECO:0000256" key="7">
    <source>
        <dbReference type="ARBA" id="ARBA00023128"/>
    </source>
</evidence>
<comment type="similarity">
    <text evidence="2">Belongs to the UQCRH/QCR6 family.</text>
</comment>
<keyword evidence="6" id="KW-0249">Electron transport</keyword>
<protein>
    <recommendedName>
        <fullName evidence="11">Complex III subunit VI</fullName>
    </recommendedName>
    <alternativeName>
        <fullName evidence="10">Mitochondrial hinge protein</fullName>
    </alternativeName>
</protein>
<dbReference type="PANTHER" id="PTHR15336:SF20">
    <property type="entry name" value="CYTOCHROME B-C1 COMPLEX SUBUNIT 6"/>
    <property type="match status" value="1"/>
</dbReference>
<evidence type="ECO:0000256" key="3">
    <source>
        <dbReference type="ARBA" id="ARBA00022448"/>
    </source>
</evidence>
<reference evidence="13 14" key="1">
    <citation type="journal article" date="2021" name="Commun. Biol.">
        <title>The genome of Shorea leprosula (Dipterocarpaceae) highlights the ecological relevance of drought in aseasonal tropical rainforests.</title>
        <authorList>
            <person name="Ng K.K.S."/>
            <person name="Kobayashi M.J."/>
            <person name="Fawcett J.A."/>
            <person name="Hatakeyama M."/>
            <person name="Paape T."/>
            <person name="Ng C.H."/>
            <person name="Ang C.C."/>
            <person name="Tnah L.H."/>
            <person name="Lee C.T."/>
            <person name="Nishiyama T."/>
            <person name="Sese J."/>
            <person name="O'Brien M.J."/>
            <person name="Copetti D."/>
            <person name="Mohd Noor M.I."/>
            <person name="Ong R.C."/>
            <person name="Putra M."/>
            <person name="Sireger I.Z."/>
            <person name="Indrioko S."/>
            <person name="Kosugi Y."/>
            <person name="Izuno A."/>
            <person name="Isagi Y."/>
            <person name="Lee S.L."/>
            <person name="Shimizu K.K."/>
        </authorList>
    </citation>
    <scope>NUCLEOTIDE SEQUENCE [LARGE SCALE GENOMIC DNA]</scope>
    <source>
        <strain evidence="13">214</strain>
    </source>
</reference>
<evidence type="ECO:0000256" key="6">
    <source>
        <dbReference type="ARBA" id="ARBA00022982"/>
    </source>
</evidence>
<evidence type="ECO:0000256" key="10">
    <source>
        <dbReference type="ARBA" id="ARBA00044364"/>
    </source>
</evidence>
<dbReference type="GO" id="GO:0005743">
    <property type="term" value="C:mitochondrial inner membrane"/>
    <property type="evidence" value="ECO:0007669"/>
    <property type="project" value="UniProtKB-SubCell"/>
</dbReference>
<keyword evidence="3" id="KW-0813">Transport</keyword>
<dbReference type="EMBL" id="BPVZ01000004">
    <property type="protein sequence ID" value="GKU90655.1"/>
    <property type="molecule type" value="Genomic_DNA"/>
</dbReference>
<keyword evidence="4" id="KW-0679">Respiratory chain</keyword>
<evidence type="ECO:0000259" key="12">
    <source>
        <dbReference type="Pfam" id="PF02320"/>
    </source>
</evidence>
<dbReference type="FunFam" id="1.10.287.20:FF:000001">
    <property type="entry name" value="Cytochrome b-c1 complex subunit 6"/>
    <property type="match status" value="1"/>
</dbReference>
<evidence type="ECO:0000256" key="8">
    <source>
        <dbReference type="ARBA" id="ARBA00023136"/>
    </source>
</evidence>
<comment type="subcellular location">
    <subcellularLocation>
        <location evidence="1">Mitochondrion inner membrane</location>
        <topology evidence="1">Peripheral membrane protein</topology>
        <orientation evidence="1">Intermembrane side</orientation>
    </subcellularLocation>
</comment>
<gene>
    <name evidence="13" type="ORF">SLEP1_g4622</name>
</gene>
<dbReference type="Pfam" id="PF02320">
    <property type="entry name" value="UCR_hinge"/>
    <property type="match status" value="1"/>
</dbReference>
<dbReference type="Proteomes" id="UP001054252">
    <property type="component" value="Unassembled WGS sequence"/>
</dbReference>
<evidence type="ECO:0000256" key="1">
    <source>
        <dbReference type="ARBA" id="ARBA00004137"/>
    </source>
</evidence>
<evidence type="ECO:0000256" key="9">
    <source>
        <dbReference type="ARBA" id="ARBA00023157"/>
    </source>
</evidence>
<dbReference type="InterPro" id="IPR023184">
    <property type="entry name" value="Ubol_cytC_Rdtase_hinge_dom"/>
</dbReference>
<keyword evidence="7" id="KW-0496">Mitochondrion</keyword>
<accession>A0AAV5I030</accession>
<comment type="caution">
    <text evidence="13">The sequence shown here is derived from an EMBL/GenBank/DDBJ whole genome shotgun (WGS) entry which is preliminary data.</text>
</comment>
<dbReference type="GO" id="GO:0006122">
    <property type="term" value="P:mitochondrial electron transport, ubiquinol to cytochrome c"/>
    <property type="evidence" value="ECO:0007669"/>
    <property type="project" value="InterPro"/>
</dbReference>
<keyword evidence="5" id="KW-0999">Mitochondrion inner membrane</keyword>
<dbReference type="SUPFAM" id="SSF81531">
    <property type="entry name" value="Non-heme 11 kDa protein of cytochrome bc1 complex (Ubiquinol-cytochrome c reductase)"/>
    <property type="match status" value="1"/>
</dbReference>
<feature type="domain" description="Ubiquinol-cytochrome C reductase hinge" evidence="12">
    <location>
        <begin position="60"/>
        <end position="111"/>
    </location>
</feature>
<dbReference type="Gene3D" id="1.10.287.20">
    <property type="entry name" value="Ubiquinol-cytochrome C reductase hinge domain"/>
    <property type="match status" value="1"/>
</dbReference>
<sequence length="118" mass="13359">MLYAFLHLRSENVVFPTHKDQSFIQSLLHSQREIKKQIWHRLSAVSGTTFISMADGKVIDPKIYLEESCKPKCVKSLIEYGGCVKRIDGDDTGSKHCTGQYFDYLSCVDKCGSLIIVI</sequence>
<organism evidence="13 14">
    <name type="scientific">Rubroshorea leprosula</name>
    <dbReference type="NCBI Taxonomy" id="152421"/>
    <lineage>
        <taxon>Eukaryota</taxon>
        <taxon>Viridiplantae</taxon>
        <taxon>Streptophyta</taxon>
        <taxon>Embryophyta</taxon>
        <taxon>Tracheophyta</taxon>
        <taxon>Spermatophyta</taxon>
        <taxon>Magnoliopsida</taxon>
        <taxon>eudicotyledons</taxon>
        <taxon>Gunneridae</taxon>
        <taxon>Pentapetalae</taxon>
        <taxon>rosids</taxon>
        <taxon>malvids</taxon>
        <taxon>Malvales</taxon>
        <taxon>Dipterocarpaceae</taxon>
        <taxon>Rubroshorea</taxon>
    </lineage>
</organism>
<evidence type="ECO:0000256" key="11">
    <source>
        <dbReference type="ARBA" id="ARBA00076110"/>
    </source>
</evidence>
<evidence type="ECO:0000256" key="4">
    <source>
        <dbReference type="ARBA" id="ARBA00022660"/>
    </source>
</evidence>
<name>A0AAV5I030_9ROSI</name>
<evidence type="ECO:0000256" key="2">
    <source>
        <dbReference type="ARBA" id="ARBA00006498"/>
    </source>
</evidence>